<feature type="transmembrane region" description="Helical" evidence="1">
    <location>
        <begin position="12"/>
        <end position="31"/>
    </location>
</feature>
<dbReference type="PANTHER" id="PTHR42109">
    <property type="entry name" value="UNPLACED GENOMIC SCAFFOLD UM_SCAF_CONTIG_1.265, WHOLE GENOME SHOTGUN SEQUENCE"/>
    <property type="match status" value="1"/>
</dbReference>
<feature type="transmembrane region" description="Helical" evidence="1">
    <location>
        <begin position="119"/>
        <end position="140"/>
    </location>
</feature>
<dbReference type="OrthoDB" id="2560628at2759"/>
<organism evidence="3 4">
    <name type="scientific">Wolfiporia cocos (strain MD-104)</name>
    <name type="common">Brown rot fungus</name>
    <dbReference type="NCBI Taxonomy" id="742152"/>
    <lineage>
        <taxon>Eukaryota</taxon>
        <taxon>Fungi</taxon>
        <taxon>Dikarya</taxon>
        <taxon>Basidiomycota</taxon>
        <taxon>Agaricomycotina</taxon>
        <taxon>Agaricomycetes</taxon>
        <taxon>Polyporales</taxon>
        <taxon>Phaeolaceae</taxon>
        <taxon>Wolfiporia</taxon>
    </lineage>
</organism>
<reference evidence="3 4" key="1">
    <citation type="journal article" date="2012" name="Science">
        <title>The Paleozoic origin of enzymatic lignin decomposition reconstructed from 31 fungal genomes.</title>
        <authorList>
            <person name="Floudas D."/>
            <person name="Binder M."/>
            <person name="Riley R."/>
            <person name="Barry K."/>
            <person name="Blanchette R.A."/>
            <person name="Henrissat B."/>
            <person name="Martinez A.T."/>
            <person name="Otillar R."/>
            <person name="Spatafora J.W."/>
            <person name="Yadav J.S."/>
            <person name="Aerts A."/>
            <person name="Benoit I."/>
            <person name="Boyd A."/>
            <person name="Carlson A."/>
            <person name="Copeland A."/>
            <person name="Coutinho P.M."/>
            <person name="de Vries R.P."/>
            <person name="Ferreira P."/>
            <person name="Findley K."/>
            <person name="Foster B."/>
            <person name="Gaskell J."/>
            <person name="Glotzer D."/>
            <person name="Gorecki P."/>
            <person name="Heitman J."/>
            <person name="Hesse C."/>
            <person name="Hori C."/>
            <person name="Igarashi K."/>
            <person name="Jurgens J.A."/>
            <person name="Kallen N."/>
            <person name="Kersten P."/>
            <person name="Kohler A."/>
            <person name="Kuees U."/>
            <person name="Kumar T.K.A."/>
            <person name="Kuo A."/>
            <person name="LaButti K."/>
            <person name="Larrondo L.F."/>
            <person name="Lindquist E."/>
            <person name="Ling A."/>
            <person name="Lombard V."/>
            <person name="Lucas S."/>
            <person name="Lundell T."/>
            <person name="Martin R."/>
            <person name="McLaughlin D.J."/>
            <person name="Morgenstern I."/>
            <person name="Morin E."/>
            <person name="Murat C."/>
            <person name="Nagy L.G."/>
            <person name="Nolan M."/>
            <person name="Ohm R.A."/>
            <person name="Patyshakuliyeva A."/>
            <person name="Rokas A."/>
            <person name="Ruiz-Duenas F.J."/>
            <person name="Sabat G."/>
            <person name="Salamov A."/>
            <person name="Samejima M."/>
            <person name="Schmutz J."/>
            <person name="Slot J.C."/>
            <person name="St John F."/>
            <person name="Stenlid J."/>
            <person name="Sun H."/>
            <person name="Sun S."/>
            <person name="Syed K."/>
            <person name="Tsang A."/>
            <person name="Wiebenga A."/>
            <person name="Young D."/>
            <person name="Pisabarro A."/>
            <person name="Eastwood D.C."/>
            <person name="Martin F."/>
            <person name="Cullen D."/>
            <person name="Grigoriev I.V."/>
            <person name="Hibbett D.S."/>
        </authorList>
    </citation>
    <scope>NUCLEOTIDE SEQUENCE [LARGE SCALE GENOMIC DNA]</scope>
    <source>
        <strain evidence="3 4">MD-104</strain>
    </source>
</reference>
<protein>
    <recommendedName>
        <fullName evidence="2">DUF7702 domain-containing protein</fullName>
    </recommendedName>
</protein>
<sequence length="262" mass="28887">MRHGFQRQAGWIFLCILSILRIVGGITHVMYEHDTSNSNLEITYEICEASGVSPLLLATLGFLRTICQSTLESHLVTRALQIMGILGTVALILSIVGGVQESSAKTESALTSAASTRHIGAILFVVLFALIVLLHVLCWANKSRIAPYRRMLLKGISCALPFVCVRVLYSILASYAPLPETINADGSVSYAPSNSPLERFSYYNGSWIIYLVMSVLMEFITVVIYITVGLKTPLQREPVDTMPPQTWSQGYDDSNVMLNPRV</sequence>
<keyword evidence="4" id="KW-1185">Reference proteome</keyword>
<evidence type="ECO:0000259" key="2">
    <source>
        <dbReference type="Pfam" id="PF24800"/>
    </source>
</evidence>
<dbReference type="AlphaFoldDB" id="A0A2H3ITI1"/>
<dbReference type="STRING" id="742152.A0A2H3ITI1"/>
<proteinExistence type="predicted"/>
<feature type="transmembrane region" description="Helical" evidence="1">
    <location>
        <begin position="207"/>
        <end position="228"/>
    </location>
</feature>
<dbReference type="Proteomes" id="UP000218811">
    <property type="component" value="Unassembled WGS sequence"/>
</dbReference>
<feature type="transmembrane region" description="Helical" evidence="1">
    <location>
        <begin position="152"/>
        <end position="172"/>
    </location>
</feature>
<dbReference type="InterPro" id="IPR056119">
    <property type="entry name" value="DUF7702"/>
</dbReference>
<accession>A0A2H3ITI1</accession>
<evidence type="ECO:0000256" key="1">
    <source>
        <dbReference type="SAM" id="Phobius"/>
    </source>
</evidence>
<evidence type="ECO:0000313" key="3">
    <source>
        <dbReference type="EMBL" id="PCH33292.1"/>
    </source>
</evidence>
<feature type="transmembrane region" description="Helical" evidence="1">
    <location>
        <begin position="51"/>
        <end position="67"/>
    </location>
</feature>
<evidence type="ECO:0000313" key="4">
    <source>
        <dbReference type="Proteomes" id="UP000218811"/>
    </source>
</evidence>
<dbReference type="PANTHER" id="PTHR42109:SF2">
    <property type="entry name" value="INTEGRAL MEMBRANE PROTEIN"/>
    <property type="match status" value="1"/>
</dbReference>
<dbReference type="Pfam" id="PF24800">
    <property type="entry name" value="DUF7702"/>
    <property type="match status" value="1"/>
</dbReference>
<keyword evidence="1" id="KW-1133">Transmembrane helix</keyword>
<feature type="domain" description="DUF7702" evidence="2">
    <location>
        <begin position="1"/>
        <end position="178"/>
    </location>
</feature>
<feature type="transmembrane region" description="Helical" evidence="1">
    <location>
        <begin position="79"/>
        <end position="99"/>
    </location>
</feature>
<name>A0A2H3ITI1_WOLCO</name>
<keyword evidence="1" id="KW-0472">Membrane</keyword>
<keyword evidence="1" id="KW-0812">Transmembrane</keyword>
<dbReference type="EMBL" id="KB467831">
    <property type="protein sequence ID" value="PCH33292.1"/>
    <property type="molecule type" value="Genomic_DNA"/>
</dbReference>
<gene>
    <name evidence="3" type="ORF">WOLCODRAFT_135033</name>
</gene>
<dbReference type="OMA" id="MQVIMEW"/>